<protein>
    <recommendedName>
        <fullName evidence="5">Secreted protein</fullName>
    </recommendedName>
</protein>
<reference evidence="3 4" key="1">
    <citation type="journal article" date="2016" name="Antonie Van Leeuwenhoek">
        <title>Dongia soli sp. nov., isolated from soil from Dokdo, Korea.</title>
        <authorList>
            <person name="Kim D.U."/>
            <person name="Lee H."/>
            <person name="Kim H."/>
            <person name="Kim S.G."/>
            <person name="Ka J.O."/>
        </authorList>
    </citation>
    <scope>NUCLEOTIDE SEQUENCE [LARGE SCALE GENOMIC DNA]</scope>
    <source>
        <strain evidence="3 4">D78</strain>
    </source>
</reference>
<evidence type="ECO:0000256" key="2">
    <source>
        <dbReference type="SAM" id="SignalP"/>
    </source>
</evidence>
<proteinExistence type="predicted"/>
<sequence length="190" mass="19456">MRPVMHALAATAAIISLGGLGLLTNAAGDDVRAKPDVTFNATDMTVSNTPPIAQAGANVDLSVSSDAVNVVGATTPITQPLTGESDLNGAPALAGQADASSPTTTEPTPPATSRTVNEAALKPMKAPDEPSGDALQYKPTESWSAQLNYRYMSVGGNDQVANACCAADGKGWKLDEQNAAAHIGFTYHFD</sequence>
<organism evidence="3 4">
    <name type="scientific">Dongia soli</name>
    <dbReference type="NCBI Taxonomy" id="600628"/>
    <lineage>
        <taxon>Bacteria</taxon>
        <taxon>Pseudomonadati</taxon>
        <taxon>Pseudomonadota</taxon>
        <taxon>Alphaproteobacteria</taxon>
        <taxon>Rhodospirillales</taxon>
        <taxon>Dongiaceae</taxon>
        <taxon>Dongia</taxon>
    </lineage>
</organism>
<dbReference type="EMBL" id="JAXCLW010000005">
    <property type="protein sequence ID" value="MDY0884503.1"/>
    <property type="molecule type" value="Genomic_DNA"/>
</dbReference>
<evidence type="ECO:0000256" key="1">
    <source>
        <dbReference type="SAM" id="MobiDB-lite"/>
    </source>
</evidence>
<evidence type="ECO:0000313" key="4">
    <source>
        <dbReference type="Proteomes" id="UP001279642"/>
    </source>
</evidence>
<gene>
    <name evidence="3" type="ORF">SMD27_16790</name>
</gene>
<feature type="signal peptide" evidence="2">
    <location>
        <begin position="1"/>
        <end position="26"/>
    </location>
</feature>
<accession>A0ABU5EDQ7</accession>
<evidence type="ECO:0008006" key="5">
    <source>
        <dbReference type="Google" id="ProtNLM"/>
    </source>
</evidence>
<feature type="chain" id="PRO_5045804699" description="Secreted protein" evidence="2">
    <location>
        <begin position="27"/>
        <end position="190"/>
    </location>
</feature>
<keyword evidence="4" id="KW-1185">Reference proteome</keyword>
<dbReference type="Proteomes" id="UP001279642">
    <property type="component" value="Unassembled WGS sequence"/>
</dbReference>
<name>A0ABU5EDQ7_9PROT</name>
<feature type="compositionally biased region" description="Low complexity" evidence="1">
    <location>
        <begin position="97"/>
        <end position="115"/>
    </location>
</feature>
<feature type="region of interest" description="Disordered" evidence="1">
    <location>
        <begin position="78"/>
        <end position="115"/>
    </location>
</feature>
<comment type="caution">
    <text evidence="3">The sequence shown here is derived from an EMBL/GenBank/DDBJ whole genome shotgun (WGS) entry which is preliminary data.</text>
</comment>
<dbReference type="RefSeq" id="WP_320509577.1">
    <property type="nucleotide sequence ID" value="NZ_JAXCLW010000005.1"/>
</dbReference>
<keyword evidence="2" id="KW-0732">Signal</keyword>
<evidence type="ECO:0000313" key="3">
    <source>
        <dbReference type="EMBL" id="MDY0884503.1"/>
    </source>
</evidence>